<accession>A0A3M0MQ09</accession>
<evidence type="ECO:0000313" key="1">
    <source>
        <dbReference type="EMBL" id="RMC37820.1"/>
    </source>
</evidence>
<gene>
    <name evidence="1" type="ORF">C9E81_03535</name>
</gene>
<name>A0A3M0MQ09_9RHOB</name>
<dbReference type="AlphaFoldDB" id="A0A3M0MQ09"/>
<proteinExistence type="predicted"/>
<dbReference type="EMBL" id="QOKZ01000001">
    <property type="protein sequence ID" value="RMC37820.1"/>
    <property type="molecule type" value="Genomic_DNA"/>
</dbReference>
<organism evidence="1 2">
    <name type="scientific">Paracoccus alkanivorans</name>
    <dbReference type="NCBI Taxonomy" id="2116655"/>
    <lineage>
        <taxon>Bacteria</taxon>
        <taxon>Pseudomonadati</taxon>
        <taxon>Pseudomonadota</taxon>
        <taxon>Alphaproteobacteria</taxon>
        <taxon>Rhodobacterales</taxon>
        <taxon>Paracoccaceae</taxon>
        <taxon>Paracoccus</taxon>
    </lineage>
</organism>
<sequence>MNPRFALLALMCLPLAACDEAVMADLRRGIGMEAEEAQPEDPAKPRPPAVSPLEVPIETGTAEPRLAVNANAETLNTAAFAARGNEPFWSVEVSGNTANYKTPENQGGRKVNVTRLTFAQGVEYVGTLDGLVFKLTLRGADCTDSMSGEKFPMTASLTARGKTSQGCAVPASGAAAETQG</sequence>
<reference evidence="1 2" key="1">
    <citation type="submission" date="2018-07" db="EMBL/GenBank/DDBJ databases">
        <authorList>
            <person name="Zhang Y."/>
            <person name="Wang L."/>
            <person name="Ma S."/>
        </authorList>
    </citation>
    <scope>NUCLEOTIDE SEQUENCE [LARGE SCALE GENOMIC DNA]</scope>
    <source>
        <strain evidence="1 2">4-2</strain>
    </source>
</reference>
<protein>
    <submittedName>
        <fullName evidence="1">Uncharacterized protein</fullName>
    </submittedName>
</protein>
<keyword evidence="2" id="KW-1185">Reference proteome</keyword>
<dbReference type="Proteomes" id="UP000273516">
    <property type="component" value="Unassembled WGS sequence"/>
</dbReference>
<comment type="caution">
    <text evidence="1">The sequence shown here is derived from an EMBL/GenBank/DDBJ whole genome shotgun (WGS) entry which is preliminary data.</text>
</comment>
<dbReference type="RefSeq" id="WP_166461805.1">
    <property type="nucleotide sequence ID" value="NZ_QOKZ01000001.1"/>
</dbReference>
<evidence type="ECO:0000313" key="2">
    <source>
        <dbReference type="Proteomes" id="UP000273516"/>
    </source>
</evidence>